<reference evidence="2 3" key="1">
    <citation type="journal article" date="2018" name="Science">
        <title>The opium poppy genome and morphinan production.</title>
        <authorList>
            <person name="Guo L."/>
            <person name="Winzer T."/>
            <person name="Yang X."/>
            <person name="Li Y."/>
            <person name="Ning Z."/>
            <person name="He Z."/>
            <person name="Teodor R."/>
            <person name="Lu Y."/>
            <person name="Bowser T.A."/>
            <person name="Graham I.A."/>
            <person name="Ye K."/>
        </authorList>
    </citation>
    <scope>NUCLEOTIDE SEQUENCE [LARGE SCALE GENOMIC DNA]</scope>
    <source>
        <strain evidence="3">cv. HN1</strain>
        <tissue evidence="2">Leaves</tissue>
    </source>
</reference>
<protein>
    <submittedName>
        <fullName evidence="2">Uncharacterized protein</fullName>
    </submittedName>
</protein>
<dbReference type="Proteomes" id="UP000316621">
    <property type="component" value="Chromosome 1"/>
</dbReference>
<organism evidence="2 3">
    <name type="scientific">Papaver somniferum</name>
    <name type="common">Opium poppy</name>
    <dbReference type="NCBI Taxonomy" id="3469"/>
    <lineage>
        <taxon>Eukaryota</taxon>
        <taxon>Viridiplantae</taxon>
        <taxon>Streptophyta</taxon>
        <taxon>Embryophyta</taxon>
        <taxon>Tracheophyta</taxon>
        <taxon>Spermatophyta</taxon>
        <taxon>Magnoliopsida</taxon>
        <taxon>Ranunculales</taxon>
        <taxon>Papaveraceae</taxon>
        <taxon>Papaveroideae</taxon>
        <taxon>Papaver</taxon>
    </lineage>
</organism>
<dbReference type="AlphaFoldDB" id="A0A4Y7IB00"/>
<proteinExistence type="predicted"/>
<evidence type="ECO:0000313" key="3">
    <source>
        <dbReference type="Proteomes" id="UP000316621"/>
    </source>
</evidence>
<evidence type="ECO:0000256" key="1">
    <source>
        <dbReference type="SAM" id="MobiDB-lite"/>
    </source>
</evidence>
<dbReference type="EMBL" id="CM010715">
    <property type="protein sequence ID" value="RZC46093.1"/>
    <property type="molecule type" value="Genomic_DNA"/>
</dbReference>
<feature type="region of interest" description="Disordered" evidence="1">
    <location>
        <begin position="122"/>
        <end position="141"/>
    </location>
</feature>
<sequence length="191" mass="21674">MFMLSKTLMAEALSLTRLLLNDSGPKETEASLVFLAVETLVAEALSLIRLLSKFSNMEDSWDKSESSDHENRQYRSLVGCFADKYLFNVNLEGVDVAAAFKADHENLQRAGAGVFGRKHQTVESFEEEPKPSKQKKIPPPFFDKEKDWREQMVKLFMEVISKLKPDDAATIIQRLREVCSLDYEVAAAQDH</sequence>
<evidence type="ECO:0000313" key="2">
    <source>
        <dbReference type="EMBL" id="RZC46093.1"/>
    </source>
</evidence>
<gene>
    <name evidence="2" type="ORF">C5167_039030</name>
</gene>
<name>A0A4Y7IB00_PAPSO</name>
<dbReference type="Gramene" id="RZC46093">
    <property type="protein sequence ID" value="RZC46093"/>
    <property type="gene ID" value="C5167_039030"/>
</dbReference>
<keyword evidence="3" id="KW-1185">Reference proteome</keyword>
<accession>A0A4Y7IB00</accession>